<evidence type="ECO:0000313" key="1">
    <source>
        <dbReference type="EMBL" id="KAA9368609.1"/>
    </source>
</evidence>
<organism evidence="1 2">
    <name type="scientific">Ochrobactrum quorumnocens</name>
    <dbReference type="NCBI Taxonomy" id="271865"/>
    <lineage>
        <taxon>Bacteria</taxon>
        <taxon>Pseudomonadati</taxon>
        <taxon>Pseudomonadota</taxon>
        <taxon>Alphaproteobacteria</taxon>
        <taxon>Hyphomicrobiales</taxon>
        <taxon>Brucellaceae</taxon>
        <taxon>Brucella/Ochrobactrum group</taxon>
        <taxon>Ochrobactrum</taxon>
    </lineage>
</organism>
<sequence>MESLIEKAVDDVPWPMAEPSRGILLSRLSLSGSTSDLGPPWRRTKLPCLIKHRILPGYPDLRGTFFLQLTEALTRNLTITVMNWTARVN</sequence>
<accession>A0A5N1JZE2</accession>
<proteinExistence type="predicted"/>
<keyword evidence="2" id="KW-1185">Reference proteome</keyword>
<gene>
    <name evidence="1" type="ORF">F3W84_09675</name>
</gene>
<protein>
    <submittedName>
        <fullName evidence="1">Uncharacterized protein</fullName>
    </submittedName>
</protein>
<name>A0A5N1JZE2_9HYPH</name>
<dbReference type="EMBL" id="VYXQ01000007">
    <property type="protein sequence ID" value="KAA9368609.1"/>
    <property type="molecule type" value="Genomic_DNA"/>
</dbReference>
<comment type="caution">
    <text evidence="1">The sequence shown here is derived from an EMBL/GenBank/DDBJ whole genome shotgun (WGS) entry which is preliminary data.</text>
</comment>
<dbReference type="RefSeq" id="WP_151093079.1">
    <property type="nucleotide sequence ID" value="NZ_JBLZNM010000006.1"/>
</dbReference>
<dbReference type="AlphaFoldDB" id="A0A5N1JZE2"/>
<reference evidence="1 2" key="1">
    <citation type="submission" date="2019-09" db="EMBL/GenBank/DDBJ databases">
        <title>Biological control of the noxious weed angled onion (Allium triquetrum) thwarted by endophytic bacteria in Victoria, Australia.</title>
        <authorList>
            <person name="Tehranchian P."/>
            <person name="Adair R.J."/>
            <person name="Van T.H."/>
            <person name="Morrison P.D."/>
            <person name="Williams H."/>
            <person name="Lawrie A.C."/>
        </authorList>
    </citation>
    <scope>NUCLEOTIDE SEQUENCE [LARGE SCALE GENOMIC DNA]</scope>
    <source>
        <strain evidence="1 2">RPTAtOch1</strain>
    </source>
</reference>
<evidence type="ECO:0000313" key="2">
    <source>
        <dbReference type="Proteomes" id="UP000327108"/>
    </source>
</evidence>
<dbReference type="Proteomes" id="UP000327108">
    <property type="component" value="Unassembled WGS sequence"/>
</dbReference>